<dbReference type="GO" id="GO:0000146">
    <property type="term" value="F:microfilament motor activity"/>
    <property type="evidence" value="ECO:0007669"/>
    <property type="project" value="TreeGrafter"/>
</dbReference>
<dbReference type="Pfam" id="PF00063">
    <property type="entry name" value="Myosin_head"/>
    <property type="match status" value="1"/>
</dbReference>
<name>A0A1I7ZSE3_9BILA</name>
<evidence type="ECO:0000256" key="2">
    <source>
        <dbReference type="ARBA" id="ARBA00022840"/>
    </source>
</evidence>
<evidence type="ECO:0000256" key="3">
    <source>
        <dbReference type="ARBA" id="ARBA00023123"/>
    </source>
</evidence>
<dbReference type="InterPro" id="IPR036961">
    <property type="entry name" value="Kinesin_motor_dom_sf"/>
</dbReference>
<dbReference type="InterPro" id="IPR058662">
    <property type="entry name" value="Myo5a/b_dom"/>
</dbReference>
<protein>
    <submittedName>
        <fullName evidence="11">Myosin motor domain-containing protein</fullName>
    </submittedName>
</protein>
<evidence type="ECO:0000256" key="1">
    <source>
        <dbReference type="ARBA" id="ARBA00022741"/>
    </source>
</evidence>
<dbReference type="Pfam" id="PF00612">
    <property type="entry name" value="IQ"/>
    <property type="match status" value="4"/>
</dbReference>
<feature type="coiled-coil region" evidence="7">
    <location>
        <begin position="599"/>
        <end position="663"/>
    </location>
</feature>
<dbReference type="SUPFAM" id="SSF52540">
    <property type="entry name" value="P-loop containing nucleoside triphosphate hydrolases"/>
    <property type="match status" value="3"/>
</dbReference>
<feature type="compositionally biased region" description="Polar residues" evidence="8">
    <location>
        <begin position="720"/>
        <end position="736"/>
    </location>
</feature>
<dbReference type="PANTHER" id="PTHR13140">
    <property type="entry name" value="MYOSIN"/>
    <property type="match status" value="1"/>
</dbReference>
<dbReference type="AlphaFoldDB" id="A0A1I7ZSE3"/>
<sequence length="824" mass="95632">MVRATDADWLNQLRNCPTIKKREHFVLPKFKDPAFTIRHFAADVKYQVDGFLEKNRDTVNEQLLEVIHKSKFQFLKEMVGEAANLRGGQRKKTVSCQFRDSLKELIVVLTSTRPHYVRCIKPNDEKERYCFEPKRAIQQLRACGVLETVRISAAGYPSRWSYEDFGKRYRVLYAEGGKMWRTNPKKFADCACQKSIEDDKFALGKTKIFFRTGQVARLERLRQDTLALAALKIQTCWRGFVQRRRYQQLKNNIQIIQAATRAFLAFRRVKYLQMHRAAVCIQANFRGFLCRRSYIQMRTAAVAIQSHFRASLVRQWVNKIRYEQKAIIIQKYCRGWLVRKEQIERKKKITLVQCCVRRWLAKRRLRELRIEAKSVGHLQKLNHGLENKIIELQQKLDRMNGLNSKLKEQCAIGEEKQKVSHAELLIEREQVVSLRSRLAAIEEEHERVTKQRDETSAQNAALEARCNETREELEKAALLHEETLNDMRKDLDNMRKKFDALSEDKSMLEAQRTTELDRLKAAENNLKLMREQLELNASLLDSSSFSRNGSIRSSVNGYDHNNSHLVVFGTEGESLTIGGGGDSKAVSEIQLIFSQQGIINELRESKDRIQRENDRLRDMLESKALVESLDKRKSLAAYEAQKIQELELQNEKLKHDIVRLAREKDQSGAGSMDLAPIIERTMEENDRRREESTGLRALLVSNFERQTASPSISPRPDSGHWSSNGAARSESDTSVNDIDDDLSVDRQIRQLKNQLQMQTRSISDKDQEIDGLHNRIKELLSLAARLSMAPWPHFGHIYMHCVFKRRQALGRFCMLMECDYTVEA</sequence>
<dbReference type="SMART" id="SM00242">
    <property type="entry name" value="MYSc"/>
    <property type="match status" value="1"/>
</dbReference>
<evidence type="ECO:0000313" key="11">
    <source>
        <dbReference type="WBParaSite" id="L893_g29144.t1"/>
    </source>
</evidence>
<dbReference type="Gene3D" id="1.20.120.720">
    <property type="entry name" value="Myosin VI head, motor domain, U50 subdomain"/>
    <property type="match status" value="1"/>
</dbReference>
<dbReference type="GO" id="GO:0016020">
    <property type="term" value="C:membrane"/>
    <property type="evidence" value="ECO:0007669"/>
    <property type="project" value="TreeGrafter"/>
</dbReference>
<keyword evidence="10" id="KW-1185">Reference proteome</keyword>
<dbReference type="Gene3D" id="3.30.70.1590">
    <property type="match status" value="1"/>
</dbReference>
<keyword evidence="2" id="KW-0067">ATP-binding</keyword>
<comment type="caution">
    <text evidence="6">Lacks conserved residue(s) required for the propagation of feature annotation.</text>
</comment>
<keyword evidence="5 6" id="KW-0009">Actin-binding</keyword>
<dbReference type="Gene3D" id="1.20.58.530">
    <property type="match status" value="1"/>
</dbReference>
<feature type="coiled-coil region" evidence="7">
    <location>
        <begin position="375"/>
        <end position="536"/>
    </location>
</feature>
<dbReference type="WBParaSite" id="L893_g29144.t1">
    <property type="protein sequence ID" value="L893_g29144.t1"/>
    <property type="gene ID" value="L893_g29144"/>
</dbReference>
<evidence type="ECO:0000256" key="4">
    <source>
        <dbReference type="ARBA" id="ARBA00023175"/>
    </source>
</evidence>
<dbReference type="GO" id="GO:0007015">
    <property type="term" value="P:actin filament organization"/>
    <property type="evidence" value="ECO:0007669"/>
    <property type="project" value="TreeGrafter"/>
</dbReference>
<evidence type="ECO:0000313" key="10">
    <source>
        <dbReference type="Proteomes" id="UP000095287"/>
    </source>
</evidence>
<comment type="similarity">
    <text evidence="6">Belongs to the TRAFAC class myosin-kinesin ATPase superfamily. Myosin family.</text>
</comment>
<dbReference type="Pfam" id="PF25966">
    <property type="entry name" value="Myo5a"/>
    <property type="match status" value="1"/>
</dbReference>
<dbReference type="PROSITE" id="PS51456">
    <property type="entry name" value="MYOSIN_MOTOR"/>
    <property type="match status" value="1"/>
</dbReference>
<organism evidence="10 11">
    <name type="scientific">Steinernema glaseri</name>
    <dbReference type="NCBI Taxonomy" id="37863"/>
    <lineage>
        <taxon>Eukaryota</taxon>
        <taxon>Metazoa</taxon>
        <taxon>Ecdysozoa</taxon>
        <taxon>Nematoda</taxon>
        <taxon>Chromadorea</taxon>
        <taxon>Rhabditida</taxon>
        <taxon>Tylenchina</taxon>
        <taxon>Panagrolaimomorpha</taxon>
        <taxon>Strongyloidoidea</taxon>
        <taxon>Steinernematidae</taxon>
        <taxon>Steinernema</taxon>
    </lineage>
</organism>
<dbReference type="SMART" id="SM00015">
    <property type="entry name" value="IQ"/>
    <property type="match status" value="6"/>
</dbReference>
<keyword evidence="3 6" id="KW-0518">Myosin</keyword>
<proteinExistence type="inferred from homology"/>
<dbReference type="GO" id="GO:0005524">
    <property type="term" value="F:ATP binding"/>
    <property type="evidence" value="ECO:0007669"/>
    <property type="project" value="UniProtKB-KW"/>
</dbReference>
<dbReference type="Gene3D" id="1.20.5.190">
    <property type="match status" value="3"/>
</dbReference>
<dbReference type="Proteomes" id="UP000095287">
    <property type="component" value="Unplaced"/>
</dbReference>
<dbReference type="Gene3D" id="3.40.850.10">
    <property type="entry name" value="Kinesin motor domain"/>
    <property type="match status" value="1"/>
</dbReference>
<dbReference type="PROSITE" id="PS50096">
    <property type="entry name" value="IQ"/>
    <property type="match status" value="5"/>
</dbReference>
<dbReference type="InterPro" id="IPR000048">
    <property type="entry name" value="IQ_motif_EF-hand-BS"/>
</dbReference>
<dbReference type="GO" id="GO:0005737">
    <property type="term" value="C:cytoplasm"/>
    <property type="evidence" value="ECO:0007669"/>
    <property type="project" value="TreeGrafter"/>
</dbReference>
<dbReference type="GO" id="GO:0051015">
    <property type="term" value="F:actin filament binding"/>
    <property type="evidence" value="ECO:0007669"/>
    <property type="project" value="TreeGrafter"/>
</dbReference>
<feature type="region of interest" description="Disordered" evidence="8">
    <location>
        <begin position="706"/>
        <end position="739"/>
    </location>
</feature>
<accession>A0A1I7ZSE3</accession>
<dbReference type="InterPro" id="IPR001609">
    <property type="entry name" value="Myosin_head_motor_dom-like"/>
</dbReference>
<keyword evidence="7" id="KW-0175">Coiled coil</keyword>
<keyword evidence="4" id="KW-0505">Motor protein</keyword>
<evidence type="ECO:0000256" key="5">
    <source>
        <dbReference type="ARBA" id="ARBA00023203"/>
    </source>
</evidence>
<dbReference type="PANTHER" id="PTHR13140:SF706">
    <property type="entry name" value="DILUTE CLASS UNCONVENTIONAL MYOSIN, ISOFORM C"/>
    <property type="match status" value="1"/>
</dbReference>
<dbReference type="InterPro" id="IPR027417">
    <property type="entry name" value="P-loop_NTPase"/>
</dbReference>
<evidence type="ECO:0000256" key="6">
    <source>
        <dbReference type="PROSITE-ProRule" id="PRU00782"/>
    </source>
</evidence>
<evidence type="ECO:0000259" key="9">
    <source>
        <dbReference type="PROSITE" id="PS51456"/>
    </source>
</evidence>
<keyword evidence="1" id="KW-0547">Nucleotide-binding</keyword>
<evidence type="ECO:0000256" key="8">
    <source>
        <dbReference type="SAM" id="MobiDB-lite"/>
    </source>
</evidence>
<feature type="region of interest" description="Actin-binding" evidence="6">
    <location>
        <begin position="102"/>
        <end position="124"/>
    </location>
</feature>
<feature type="domain" description="Myosin motor" evidence="9">
    <location>
        <begin position="1"/>
        <end position="223"/>
    </location>
</feature>
<evidence type="ECO:0000256" key="7">
    <source>
        <dbReference type="SAM" id="Coils"/>
    </source>
</evidence>
<dbReference type="GO" id="GO:0016459">
    <property type="term" value="C:myosin complex"/>
    <property type="evidence" value="ECO:0007669"/>
    <property type="project" value="UniProtKB-KW"/>
</dbReference>
<reference evidence="11" key="1">
    <citation type="submission" date="2016-11" db="UniProtKB">
        <authorList>
            <consortium name="WormBaseParasite"/>
        </authorList>
    </citation>
    <scope>IDENTIFICATION</scope>
</reference>